<dbReference type="InterPro" id="IPR011990">
    <property type="entry name" value="TPR-like_helical_dom_sf"/>
</dbReference>
<dbReference type="KEGG" id="bhl:Bache_1654"/>
<organism evidence="3 4">
    <name type="scientific">Bacteroides helcogenes (strain ATCC 35417 / DSM 20613 / JCM 6297 / CCUG 15421 / P 36-108)</name>
    <dbReference type="NCBI Taxonomy" id="693979"/>
    <lineage>
        <taxon>Bacteria</taxon>
        <taxon>Pseudomonadati</taxon>
        <taxon>Bacteroidota</taxon>
        <taxon>Bacteroidia</taxon>
        <taxon>Bacteroidales</taxon>
        <taxon>Bacteroidaceae</taxon>
        <taxon>Bacteroides</taxon>
    </lineage>
</organism>
<feature type="coiled-coil region" evidence="1">
    <location>
        <begin position="410"/>
        <end position="473"/>
    </location>
</feature>
<feature type="signal peptide" evidence="2">
    <location>
        <begin position="1"/>
        <end position="20"/>
    </location>
</feature>
<dbReference type="EMBL" id="CP002352">
    <property type="protein sequence ID" value="ADV43654.1"/>
    <property type="molecule type" value="Genomic_DNA"/>
</dbReference>
<dbReference type="Pfam" id="PF13432">
    <property type="entry name" value="TPR_16"/>
    <property type="match status" value="1"/>
</dbReference>
<dbReference type="Gene3D" id="1.25.40.10">
    <property type="entry name" value="Tetratricopeptide repeat domain"/>
    <property type="match status" value="1"/>
</dbReference>
<keyword evidence="1" id="KW-0175">Coiled coil</keyword>
<dbReference type="OrthoDB" id="1110381at2"/>
<reference key="1">
    <citation type="submission" date="2010-11" db="EMBL/GenBank/DDBJ databases">
        <title>The complete genome of Bacteroides helcogenes P 36-108.</title>
        <authorList>
            <consortium name="US DOE Joint Genome Institute (JGI-PGF)"/>
            <person name="Lucas S."/>
            <person name="Copeland A."/>
            <person name="Lapidus A."/>
            <person name="Bruce D."/>
            <person name="Goodwin L."/>
            <person name="Pitluck S."/>
            <person name="Kyrpides N."/>
            <person name="Mavromatis K."/>
            <person name="Ivanova N."/>
            <person name="Zeytun A."/>
            <person name="Brettin T."/>
            <person name="Detter J.C."/>
            <person name="Tapia R."/>
            <person name="Han C."/>
            <person name="Land M."/>
            <person name="Hauser L."/>
            <person name="Markowitz V."/>
            <person name="Cheng J.-F."/>
            <person name="Hugenholtz P."/>
            <person name="Woyke T."/>
            <person name="Wu D."/>
            <person name="Gronow S."/>
            <person name="Wellnitz S."/>
            <person name="Brambilla E."/>
            <person name="Klenk H.-P."/>
            <person name="Eisen J.A."/>
        </authorList>
    </citation>
    <scope>NUCLEOTIDE SEQUENCE</scope>
    <source>
        <strain>P 36-108</strain>
    </source>
</reference>
<gene>
    <name evidence="3" type="ordered locus">Bache_1654</name>
</gene>
<name>E6SWV2_BACT6</name>
<accession>E6SWV2</accession>
<evidence type="ECO:0000313" key="4">
    <source>
        <dbReference type="Proteomes" id="UP000008630"/>
    </source>
</evidence>
<dbReference type="eggNOG" id="COG0457">
    <property type="taxonomic scope" value="Bacteria"/>
</dbReference>
<dbReference type="SUPFAM" id="SSF48452">
    <property type="entry name" value="TPR-like"/>
    <property type="match status" value="1"/>
</dbReference>
<sequence>MKKKYILFFLFGFLSISVSAQTLAEAKALYEKEQYEEAKPVFRKFVKAQPANGSYNLWYGICCLKTGEPEEALKHLETAVKKRIPGGQIYLAQNYNDLYRFEDAIRTYEDYISELSRRKRPMEEAEKLLEKSKNNFRMLKGVEEVCFIDSFVVDKKNFLESYKISPESGKLFMYSTYFQNPGKQGGTVYETELGNKVYYSEQQPDGTLSILSRNKLLDKWSQGSLLPGSINEAINASYPYVLTDGITIYYAADGAGSFGGYDIYVTRYNTNTDSYLTPENVGMPFNSPYNDYMYVIDEFNDLGWFASDRYQPEDKVCIYVFIPNPSKQVYNYEETDSKRMIQLARLHSIKDTWTNKDAVNAAKERLQNMLNSKPKAKKNYDFEFVIDDYTTYHQLSDFQSPDAKVLFGQYGRLEKSYRQQSNKLEEMRSQYAQAGKNEKTKMSAAILDLEKRVRQLSIDIEQLAIQIRNLEKRTIK</sequence>
<feature type="chain" id="PRO_5003211641" evidence="2">
    <location>
        <begin position="21"/>
        <end position="476"/>
    </location>
</feature>
<dbReference type="Proteomes" id="UP000008630">
    <property type="component" value="Chromosome"/>
</dbReference>
<dbReference type="PATRIC" id="fig|693979.3.peg.1748"/>
<evidence type="ECO:0000313" key="3">
    <source>
        <dbReference type="EMBL" id="ADV43654.1"/>
    </source>
</evidence>
<keyword evidence="2" id="KW-0732">Signal</keyword>
<reference evidence="3 4" key="2">
    <citation type="journal article" date="2011" name="Stand. Genomic Sci.">
        <title>Complete genome sequence of Bacteroides helcogenes type strain (P 36-108).</title>
        <authorList>
            <person name="Pati A."/>
            <person name="Gronow S."/>
            <person name="Zeytun A."/>
            <person name="Lapidus A."/>
            <person name="Nolan M."/>
            <person name="Hammon N."/>
            <person name="Deshpande S."/>
            <person name="Cheng J.F."/>
            <person name="Tapia R."/>
            <person name="Han C."/>
            <person name="Goodwin L."/>
            <person name="Pitluck S."/>
            <person name="Liolios K."/>
            <person name="Pagani I."/>
            <person name="Ivanova N."/>
            <person name="Mavromatis K."/>
            <person name="Chen A."/>
            <person name="Palaniappan K."/>
            <person name="Land M."/>
            <person name="Hauser L."/>
            <person name="Chang Y.J."/>
            <person name="Jeffries C.D."/>
            <person name="Detter J.C."/>
            <person name="Brambilla E."/>
            <person name="Rohde M."/>
            <person name="Goker M."/>
            <person name="Woyke T."/>
            <person name="Bristow J."/>
            <person name="Eisen J.A."/>
            <person name="Markowitz V."/>
            <person name="Hugenholtz P."/>
            <person name="Kyrpides N.C."/>
            <person name="Klenk H.P."/>
            <person name="Lucas S."/>
        </authorList>
    </citation>
    <scope>NUCLEOTIDE SEQUENCE [LARGE SCALE GENOMIC DNA]</scope>
    <source>
        <strain evidence="4">ATCC 35417 / DSM 20613 / JCM 6297 / CCUG 15421 / P 36-108</strain>
    </source>
</reference>
<evidence type="ECO:0000256" key="2">
    <source>
        <dbReference type="SAM" id="SignalP"/>
    </source>
</evidence>
<dbReference type="RefSeq" id="WP_013547248.1">
    <property type="nucleotide sequence ID" value="NC_014933.1"/>
</dbReference>
<dbReference type="AlphaFoldDB" id="E6SWV2"/>
<dbReference type="HOGENOM" id="CLU_045791_0_0_10"/>
<protein>
    <submittedName>
        <fullName evidence="3">WD40-like beta Propeller containing protein</fullName>
    </submittedName>
</protein>
<dbReference type="STRING" id="693979.Bache_1654"/>
<keyword evidence="4" id="KW-1185">Reference proteome</keyword>
<proteinExistence type="predicted"/>
<evidence type="ECO:0000256" key="1">
    <source>
        <dbReference type="SAM" id="Coils"/>
    </source>
</evidence>